<keyword evidence="5" id="KW-0809">Transit peptide</keyword>
<evidence type="ECO:0000256" key="6">
    <source>
        <dbReference type="ARBA" id="ARBA00022989"/>
    </source>
</evidence>
<dbReference type="PANTHER" id="PTHR12428:SF66">
    <property type="entry name" value="MITOCHONDRIAL INNER MEMBRANE PROTEIN OXA1L"/>
    <property type="match status" value="1"/>
</dbReference>
<keyword evidence="3 9" id="KW-0812">Transmembrane</keyword>
<evidence type="ECO:0000259" key="12">
    <source>
        <dbReference type="Pfam" id="PF02096"/>
    </source>
</evidence>
<evidence type="ECO:0000256" key="8">
    <source>
        <dbReference type="ARBA" id="ARBA00023136"/>
    </source>
</evidence>
<dbReference type="OrthoDB" id="2148490at2759"/>
<feature type="domain" description="Membrane insertase YidC/Oxa/ALB C-terminal" evidence="12">
    <location>
        <begin position="114"/>
        <end position="301"/>
    </location>
</feature>
<dbReference type="OMA" id="FPMAIFM"/>
<dbReference type="Proteomes" id="UP000011777">
    <property type="component" value="Unassembled WGS sequence"/>
</dbReference>
<organism evidence="13 14">
    <name type="scientific">Candida maltosa (strain Xu316)</name>
    <name type="common">Yeast</name>
    <dbReference type="NCBI Taxonomy" id="1245528"/>
    <lineage>
        <taxon>Eukaryota</taxon>
        <taxon>Fungi</taxon>
        <taxon>Dikarya</taxon>
        <taxon>Ascomycota</taxon>
        <taxon>Saccharomycotina</taxon>
        <taxon>Pichiomycetes</taxon>
        <taxon>Debaryomycetaceae</taxon>
        <taxon>Candida/Lodderomyces clade</taxon>
        <taxon>Candida</taxon>
    </lineage>
</organism>
<feature type="transmembrane region" description="Helical" evidence="11">
    <location>
        <begin position="181"/>
        <end position="200"/>
    </location>
</feature>
<dbReference type="HOGENOM" id="CLU_029282_3_0_1"/>
<keyword evidence="6 11" id="KW-1133">Transmembrane helix</keyword>
<evidence type="ECO:0000256" key="7">
    <source>
        <dbReference type="ARBA" id="ARBA00023128"/>
    </source>
</evidence>
<dbReference type="STRING" id="1245528.M3HF76"/>
<evidence type="ECO:0000256" key="5">
    <source>
        <dbReference type="ARBA" id="ARBA00022946"/>
    </source>
</evidence>
<evidence type="ECO:0000256" key="3">
    <source>
        <dbReference type="ARBA" id="ARBA00022692"/>
    </source>
</evidence>
<sequence>MIRLGLSRSIRGSILSHSTRLARPTINLRTSLAVSSIRFNSSSSSSSSSPVSEIQDKLPSFDDATTSGIVENITNMHADQIGYLQSIGLAQGWGPTAIVERLLEYTHVLTGLPWWGTIIVATIAVRVALFPLYIRSSANATRMSKIKPQIDALLQEIKTGGQMEQMQAMEKRRRIMKQHNVSTSASLFPLIQIPFAYGFFQALRKMANADVEGFADQGYAWFQNLIEVDPYLGLQAISAAAIIAVVRIGGETGQHTMAKGMKTVMTVVPLASIFITKNFAAAVILYFAANSIFSLLQSTLFKSDAFRKLAGMPPKLTLKEIQQNNPKANQTVKDMVNKFIDDSREKTLKKVQETDRKLEVTKKRKESMESGFIKRH</sequence>
<comment type="subcellular location">
    <subcellularLocation>
        <location evidence="9">Membrane</location>
        <topology evidence="9">Multi-pass membrane protein</topology>
    </subcellularLocation>
    <subcellularLocation>
        <location evidence="1">Mitochondrion inner membrane</location>
        <topology evidence="1">Multi-pass membrane protein</topology>
    </subcellularLocation>
</comment>
<evidence type="ECO:0000313" key="13">
    <source>
        <dbReference type="EMBL" id="EMG45902.1"/>
    </source>
</evidence>
<feature type="compositionally biased region" description="Basic and acidic residues" evidence="10">
    <location>
        <begin position="351"/>
        <end position="361"/>
    </location>
</feature>
<gene>
    <name evidence="13" type="ORF">G210_3884</name>
</gene>
<keyword evidence="8 11" id="KW-0472">Membrane</keyword>
<name>M3HF76_CANMX</name>
<feature type="transmembrane region" description="Helical" evidence="11">
    <location>
        <begin position="112"/>
        <end position="134"/>
    </location>
</feature>
<feature type="transmembrane region" description="Helical" evidence="11">
    <location>
        <begin position="270"/>
        <end position="289"/>
    </location>
</feature>
<dbReference type="GO" id="GO:0032979">
    <property type="term" value="P:protein insertion into mitochondrial inner membrane from matrix"/>
    <property type="evidence" value="ECO:0007669"/>
    <property type="project" value="TreeGrafter"/>
</dbReference>
<feature type="transmembrane region" description="Helical" evidence="11">
    <location>
        <begin position="231"/>
        <end position="249"/>
    </location>
</feature>
<comment type="similarity">
    <text evidence="2 9">Belongs to the OXA1/ALB3/YidC family.</text>
</comment>
<comment type="caution">
    <text evidence="13">The sequence shown here is derived from an EMBL/GenBank/DDBJ whole genome shotgun (WGS) entry which is preliminary data.</text>
</comment>
<evidence type="ECO:0000256" key="10">
    <source>
        <dbReference type="SAM" id="MobiDB-lite"/>
    </source>
</evidence>
<evidence type="ECO:0000256" key="4">
    <source>
        <dbReference type="ARBA" id="ARBA00022792"/>
    </source>
</evidence>
<dbReference type="NCBIfam" id="TIGR03592">
    <property type="entry name" value="yidC_oxa1_cterm"/>
    <property type="match status" value="1"/>
</dbReference>
<keyword evidence="14" id="KW-1185">Reference proteome</keyword>
<dbReference type="GO" id="GO:0032977">
    <property type="term" value="F:membrane insertase activity"/>
    <property type="evidence" value="ECO:0007669"/>
    <property type="project" value="InterPro"/>
</dbReference>
<evidence type="ECO:0000256" key="11">
    <source>
        <dbReference type="SAM" id="Phobius"/>
    </source>
</evidence>
<accession>M3HF76</accession>
<dbReference type="CDD" id="cd20069">
    <property type="entry name" value="5TM_Oxa1-like"/>
    <property type="match status" value="1"/>
</dbReference>
<evidence type="ECO:0000256" key="2">
    <source>
        <dbReference type="ARBA" id="ARBA00009877"/>
    </source>
</evidence>
<dbReference type="eggNOG" id="KOG1239">
    <property type="taxonomic scope" value="Eukaryota"/>
</dbReference>
<dbReference type="GO" id="GO:0005743">
    <property type="term" value="C:mitochondrial inner membrane"/>
    <property type="evidence" value="ECO:0007669"/>
    <property type="project" value="UniProtKB-SubCell"/>
</dbReference>
<evidence type="ECO:0000256" key="9">
    <source>
        <dbReference type="RuleBase" id="RU003945"/>
    </source>
</evidence>
<feature type="region of interest" description="Disordered" evidence="10">
    <location>
        <begin position="351"/>
        <end position="376"/>
    </location>
</feature>
<reference evidence="13 14" key="1">
    <citation type="submission" date="2013-02" db="EMBL/GenBank/DDBJ databases">
        <title>Genome sequence of Candida maltosa Xu316, a potential industrial strain for xylitol and ethanol production.</title>
        <authorList>
            <person name="Yu J."/>
            <person name="Wang Q."/>
            <person name="Geng X."/>
            <person name="Bao W."/>
            <person name="He P."/>
            <person name="Cai J."/>
        </authorList>
    </citation>
    <scope>NUCLEOTIDE SEQUENCE [LARGE SCALE GENOMIC DNA]</scope>
    <source>
        <strain evidence="14">Xu316</strain>
    </source>
</reference>
<dbReference type="Pfam" id="PF02096">
    <property type="entry name" value="60KD_IMP"/>
    <property type="match status" value="1"/>
</dbReference>
<keyword evidence="4" id="KW-0999">Mitochondrion inner membrane</keyword>
<dbReference type="AlphaFoldDB" id="M3HF76"/>
<protein>
    <submittedName>
        <fullName evidence="13">Inner membrane translocase, putative</fullName>
    </submittedName>
</protein>
<evidence type="ECO:0000313" key="14">
    <source>
        <dbReference type="Proteomes" id="UP000011777"/>
    </source>
</evidence>
<dbReference type="InterPro" id="IPR028055">
    <property type="entry name" value="YidC/Oxa/ALB_C"/>
</dbReference>
<proteinExistence type="inferred from homology"/>
<dbReference type="EMBL" id="AOGT01002289">
    <property type="protein sequence ID" value="EMG45902.1"/>
    <property type="molecule type" value="Genomic_DNA"/>
</dbReference>
<keyword evidence="7" id="KW-0496">Mitochondrion</keyword>
<dbReference type="PANTHER" id="PTHR12428">
    <property type="entry name" value="OXA1"/>
    <property type="match status" value="1"/>
</dbReference>
<dbReference type="InterPro" id="IPR001708">
    <property type="entry name" value="YidC/ALB3/OXA1/COX18"/>
</dbReference>
<evidence type="ECO:0000256" key="1">
    <source>
        <dbReference type="ARBA" id="ARBA00004448"/>
    </source>
</evidence>